<evidence type="ECO:0000313" key="4">
    <source>
        <dbReference type="EMBL" id="KKA27158.1"/>
    </source>
</evidence>
<organism evidence="4 5">
    <name type="scientific">Thielaviopsis punctulata</name>
    <dbReference type="NCBI Taxonomy" id="72032"/>
    <lineage>
        <taxon>Eukaryota</taxon>
        <taxon>Fungi</taxon>
        <taxon>Dikarya</taxon>
        <taxon>Ascomycota</taxon>
        <taxon>Pezizomycotina</taxon>
        <taxon>Sordariomycetes</taxon>
        <taxon>Hypocreomycetidae</taxon>
        <taxon>Microascales</taxon>
        <taxon>Ceratocystidaceae</taxon>
        <taxon>Thielaviopsis</taxon>
    </lineage>
</organism>
<evidence type="ECO:0000256" key="1">
    <source>
        <dbReference type="ARBA" id="ARBA00006328"/>
    </source>
</evidence>
<dbReference type="Gene3D" id="3.40.50.720">
    <property type="entry name" value="NAD(P)-binding Rossmann-like Domain"/>
    <property type="match status" value="1"/>
</dbReference>
<dbReference type="SUPFAM" id="SSF51735">
    <property type="entry name" value="NAD(P)-binding Rossmann-fold domains"/>
    <property type="match status" value="1"/>
</dbReference>
<dbReference type="Gene3D" id="3.90.25.10">
    <property type="entry name" value="UDP-galactose 4-epimerase, domain 1"/>
    <property type="match status" value="1"/>
</dbReference>
<comment type="similarity">
    <text evidence="1">Belongs to the NmrA-type oxidoreductase family.</text>
</comment>
<evidence type="ECO:0000313" key="5">
    <source>
        <dbReference type="Proteomes" id="UP000033483"/>
    </source>
</evidence>
<dbReference type="Pfam" id="PF05368">
    <property type="entry name" value="NmrA"/>
    <property type="match status" value="1"/>
</dbReference>
<name>A0A0F4ZBF2_9PEZI</name>
<keyword evidence="5" id="KW-1185">Reference proteome</keyword>
<protein>
    <recommendedName>
        <fullName evidence="3">NmrA-like domain-containing protein</fullName>
    </recommendedName>
</protein>
<dbReference type="PANTHER" id="PTHR42748:SF26">
    <property type="entry name" value="NMRA-LIKE DOMAIN-CONTAINING PROTEIN"/>
    <property type="match status" value="1"/>
</dbReference>
<dbReference type="GO" id="GO:0005634">
    <property type="term" value="C:nucleus"/>
    <property type="evidence" value="ECO:0007669"/>
    <property type="project" value="TreeGrafter"/>
</dbReference>
<evidence type="ECO:0000256" key="2">
    <source>
        <dbReference type="ARBA" id="ARBA00022857"/>
    </source>
</evidence>
<comment type="caution">
    <text evidence="4">The sequence shown here is derived from an EMBL/GenBank/DDBJ whole genome shotgun (WGS) entry which is preliminary data.</text>
</comment>
<dbReference type="AlphaFoldDB" id="A0A0F4ZBF2"/>
<dbReference type="PANTHER" id="PTHR42748">
    <property type="entry name" value="NITROGEN METABOLITE REPRESSION PROTEIN NMRA FAMILY MEMBER"/>
    <property type="match status" value="1"/>
</dbReference>
<dbReference type="InterPro" id="IPR036291">
    <property type="entry name" value="NAD(P)-bd_dom_sf"/>
</dbReference>
<proteinExistence type="inferred from homology"/>
<accession>A0A0F4ZBF2</accession>
<dbReference type="InterPro" id="IPR008030">
    <property type="entry name" value="NmrA-like"/>
</dbReference>
<dbReference type="InterPro" id="IPR051164">
    <property type="entry name" value="NmrA-like_oxidored"/>
</dbReference>
<sequence length="336" mass="36648">MASPKFAVIVGATGNQGGAVARRFLQAGFRVRGICRNAESDSARALAALGAEIYTADLNEGGAALTAAFAGANVIFSVTQYWEPFFAGRARAAQMGVTCRRFAYDVEVQQGRNIADAAAATAGSLDDNGFLVSTLSHARTCSSGRLTELYHFDAKAEVFPGYVRDKYPELAAKMSCIHTGYFYTSYKILPTSWLGKKDDGSIEMAFTTDPAKRVPHLMPNLDMGNFTFAVYQMPPGKAYMAAGTVCTWPEWIAAWSKVTGVSATYRQASREEMIASTNDQMLGEEIEDMYSYTSDPGYDGGMDLLYAEDLVKAGIECPMTPLEDWLKTVDWSEWLP</sequence>
<dbReference type="Proteomes" id="UP000033483">
    <property type="component" value="Unassembled WGS sequence"/>
</dbReference>
<keyword evidence="2" id="KW-0521">NADP</keyword>
<dbReference type="OrthoDB" id="3358371at2759"/>
<reference evidence="4 5" key="1">
    <citation type="submission" date="2015-03" db="EMBL/GenBank/DDBJ databases">
        <authorList>
            <person name="Radwan O."/>
            <person name="Al-Naeli F.A."/>
            <person name="Rendon G.A."/>
            <person name="Fields C."/>
        </authorList>
    </citation>
    <scope>NUCLEOTIDE SEQUENCE [LARGE SCALE GENOMIC DNA]</scope>
    <source>
        <strain evidence="4">CR-DP1</strain>
    </source>
</reference>
<feature type="domain" description="NmrA-like" evidence="3">
    <location>
        <begin position="8"/>
        <end position="312"/>
    </location>
</feature>
<gene>
    <name evidence="4" type="ORF">TD95_000359</name>
</gene>
<evidence type="ECO:0000259" key="3">
    <source>
        <dbReference type="Pfam" id="PF05368"/>
    </source>
</evidence>
<dbReference type="EMBL" id="LAEV01001877">
    <property type="protein sequence ID" value="KKA27158.1"/>
    <property type="molecule type" value="Genomic_DNA"/>
</dbReference>